<keyword evidence="2 10" id="KW-0436">Ligase</keyword>
<evidence type="ECO:0000259" key="14">
    <source>
        <dbReference type="Pfam" id="PF08245"/>
    </source>
</evidence>
<comment type="pathway">
    <text evidence="10 11">Cell wall biogenesis; peptidoglycan biosynthesis.</text>
</comment>
<accession>A0A1L8SWL6</accession>
<dbReference type="GO" id="GO:0005737">
    <property type="term" value="C:cytoplasm"/>
    <property type="evidence" value="ECO:0007669"/>
    <property type="project" value="UniProtKB-SubCell"/>
</dbReference>
<dbReference type="Gene3D" id="3.40.1190.10">
    <property type="entry name" value="Mur-like, catalytic domain"/>
    <property type="match status" value="1"/>
</dbReference>
<comment type="catalytic activity">
    <reaction evidence="10">
        <text>UDP-N-acetyl-alpha-D-muramoyl-L-alanyl-gamma-D-glutamyl-L-lysine + D-alanyl-D-alanine + ATP = UDP-N-acetyl-alpha-D-muramoyl-L-alanyl-gamma-D-glutamyl-L-lysyl-D-alanyl-D-alanine + ADP + phosphate + H(+)</text>
        <dbReference type="Rhea" id="RHEA:16085"/>
        <dbReference type="ChEBI" id="CHEBI:15378"/>
        <dbReference type="ChEBI" id="CHEBI:30616"/>
        <dbReference type="ChEBI" id="CHEBI:43474"/>
        <dbReference type="ChEBI" id="CHEBI:57822"/>
        <dbReference type="ChEBI" id="CHEBI:70758"/>
        <dbReference type="ChEBI" id="CHEBI:83903"/>
        <dbReference type="ChEBI" id="CHEBI:456216"/>
        <dbReference type="EC" id="6.3.2.10"/>
    </reaction>
</comment>
<protein>
    <recommendedName>
        <fullName evidence="10 11">UDP-N-acetylmuramoyl-tripeptide--D-alanyl-D-alanine ligase</fullName>
        <ecNumber evidence="10 11">6.3.2.10</ecNumber>
    </recommendedName>
    <alternativeName>
        <fullName evidence="10">D-alanyl-D-alanine-adding enzyme</fullName>
    </alternativeName>
</protein>
<dbReference type="GO" id="GO:0047480">
    <property type="term" value="F:UDP-N-acetylmuramoyl-tripeptide-D-alanyl-D-alanine ligase activity"/>
    <property type="evidence" value="ECO:0007669"/>
    <property type="project" value="UniProtKB-UniRule"/>
</dbReference>
<comment type="catalytic activity">
    <reaction evidence="11">
        <text>D-alanyl-D-alanine + UDP-N-acetyl-alpha-D-muramoyl-L-alanyl-gamma-D-glutamyl-meso-2,6-diaminopimelate + ATP = UDP-N-acetyl-alpha-D-muramoyl-L-alanyl-gamma-D-glutamyl-meso-2,6-diaminopimeloyl-D-alanyl-D-alanine + ADP + phosphate + H(+)</text>
        <dbReference type="Rhea" id="RHEA:28374"/>
        <dbReference type="ChEBI" id="CHEBI:15378"/>
        <dbReference type="ChEBI" id="CHEBI:30616"/>
        <dbReference type="ChEBI" id="CHEBI:43474"/>
        <dbReference type="ChEBI" id="CHEBI:57822"/>
        <dbReference type="ChEBI" id="CHEBI:61386"/>
        <dbReference type="ChEBI" id="CHEBI:83905"/>
        <dbReference type="ChEBI" id="CHEBI:456216"/>
        <dbReference type="EC" id="6.3.2.10"/>
    </reaction>
</comment>
<dbReference type="EC" id="6.3.2.10" evidence="10 11"/>
<evidence type="ECO:0000256" key="6">
    <source>
        <dbReference type="ARBA" id="ARBA00022960"/>
    </source>
</evidence>
<dbReference type="InterPro" id="IPR035911">
    <property type="entry name" value="MurE/MurF_N"/>
</dbReference>
<sequence length="451" mass="48937">MNFTTTIIKKAVQGEVLTENEVTVTGVEFDSRKISAGDLFVPLKGTNDGHEFVSKAIENGATATLWSNDPATAPEDIAVILVKDTLQAFQALASYYLLEENPDVIAITGSNGKTTTKDMTESVLSQKFRTYKTQGNYNNDIGLPYTILHMPEGTEKLILEMGMDHAGEISVLSELAEPDVAAITIIGEAHIENLGSREKIADAKMEITTGLAPDGLLVIPADEHLLTERVHSLSQTIETFGIQSGELSASILNETKGATVFSVDDNGYQIPLPGSYNVQNALIAMAIGRWFGLGTDEIFQGLAYVQVTQNRTQWLKAGNGADILSDVYNANPTAMGLVLDTFAKLPTEGRRLAVLADMLELGEESYALHASMVDHINDQDFQEIYLYGEEIKGLKVALADRYPTLAVHHFNKEAKQQMIATIKASLKAEDSIVLKGSNGMGLIEVVEALQE</sequence>
<dbReference type="NCBIfam" id="TIGR01143">
    <property type="entry name" value="murF"/>
    <property type="match status" value="1"/>
</dbReference>
<evidence type="ECO:0000256" key="11">
    <source>
        <dbReference type="RuleBase" id="RU004136"/>
    </source>
</evidence>
<dbReference type="GO" id="GO:0008766">
    <property type="term" value="F:UDP-N-acetylmuramoylalanyl-D-glutamyl-2,6-diaminopimelate-D-alanyl-D-alanine ligase activity"/>
    <property type="evidence" value="ECO:0007669"/>
    <property type="project" value="RHEA"/>
</dbReference>
<name>A0A1L8SWL6_9ENTE</name>
<evidence type="ECO:0000256" key="8">
    <source>
        <dbReference type="ARBA" id="ARBA00023306"/>
    </source>
</evidence>
<evidence type="ECO:0000256" key="1">
    <source>
        <dbReference type="ARBA" id="ARBA00022490"/>
    </source>
</evidence>
<evidence type="ECO:0000256" key="5">
    <source>
        <dbReference type="ARBA" id="ARBA00022840"/>
    </source>
</evidence>
<keyword evidence="9 10" id="KW-0961">Cell wall biogenesis/degradation</keyword>
<dbReference type="Proteomes" id="UP000183700">
    <property type="component" value="Unassembled WGS sequence"/>
</dbReference>
<evidence type="ECO:0000313" key="16">
    <source>
        <dbReference type="Proteomes" id="UP000183700"/>
    </source>
</evidence>
<keyword evidence="5 10" id="KW-0067">ATP-binding</keyword>
<dbReference type="PANTHER" id="PTHR43024">
    <property type="entry name" value="UDP-N-ACETYLMURAMOYL-TRIPEPTIDE--D-ALANYL-D-ALANINE LIGASE"/>
    <property type="match status" value="1"/>
</dbReference>
<keyword evidence="8 10" id="KW-0131">Cell cycle</keyword>
<dbReference type="SUPFAM" id="SSF53244">
    <property type="entry name" value="MurD-like peptide ligases, peptide-binding domain"/>
    <property type="match status" value="1"/>
</dbReference>
<dbReference type="InterPro" id="IPR013221">
    <property type="entry name" value="Mur_ligase_cen"/>
</dbReference>
<keyword evidence="4 10" id="KW-0547">Nucleotide-binding</keyword>
<evidence type="ECO:0000256" key="3">
    <source>
        <dbReference type="ARBA" id="ARBA00022618"/>
    </source>
</evidence>
<reference evidence="15 16" key="1">
    <citation type="submission" date="2014-12" db="EMBL/GenBank/DDBJ databases">
        <title>Draft genome sequences of 29 type strains of Enterococci.</title>
        <authorList>
            <person name="Zhong Z."/>
            <person name="Sun Z."/>
            <person name="Liu W."/>
            <person name="Zhang W."/>
            <person name="Zhang H."/>
        </authorList>
    </citation>
    <scope>NUCLEOTIDE SEQUENCE [LARGE SCALE GENOMIC DNA]</scope>
    <source>
        <strain evidence="15 16">DSM 22802</strain>
    </source>
</reference>
<keyword evidence="3 10" id="KW-0132">Cell division</keyword>
<dbReference type="InterPro" id="IPR004101">
    <property type="entry name" value="Mur_ligase_C"/>
</dbReference>
<comment type="similarity">
    <text evidence="10">Belongs to the MurCDEF family. MurF subfamily.</text>
</comment>
<dbReference type="OrthoDB" id="9801978at2"/>
<evidence type="ECO:0000256" key="4">
    <source>
        <dbReference type="ARBA" id="ARBA00022741"/>
    </source>
</evidence>
<keyword evidence="1 10" id="KW-0963">Cytoplasm</keyword>
<evidence type="ECO:0000259" key="13">
    <source>
        <dbReference type="Pfam" id="PF02875"/>
    </source>
</evidence>
<dbReference type="UniPathway" id="UPA00219"/>
<dbReference type="HAMAP" id="MF_02019">
    <property type="entry name" value="MurF"/>
    <property type="match status" value="1"/>
</dbReference>
<dbReference type="Pfam" id="PF08245">
    <property type="entry name" value="Mur_ligase_M"/>
    <property type="match status" value="1"/>
</dbReference>
<evidence type="ECO:0000256" key="9">
    <source>
        <dbReference type="ARBA" id="ARBA00023316"/>
    </source>
</evidence>
<feature type="domain" description="Mur ligase central" evidence="14">
    <location>
        <begin position="107"/>
        <end position="287"/>
    </location>
</feature>
<comment type="caution">
    <text evidence="15">The sequence shown here is derived from an EMBL/GenBank/DDBJ whole genome shotgun (WGS) entry which is preliminary data.</text>
</comment>
<dbReference type="Pfam" id="PF02875">
    <property type="entry name" value="Mur_ligase_C"/>
    <property type="match status" value="1"/>
</dbReference>
<gene>
    <name evidence="10" type="primary">murF</name>
    <name evidence="15" type="ORF">RV00_GL001818</name>
</gene>
<evidence type="ECO:0000259" key="12">
    <source>
        <dbReference type="Pfam" id="PF01225"/>
    </source>
</evidence>
<evidence type="ECO:0000256" key="7">
    <source>
        <dbReference type="ARBA" id="ARBA00022984"/>
    </source>
</evidence>
<dbReference type="Pfam" id="PF01225">
    <property type="entry name" value="Mur_ligase"/>
    <property type="match status" value="1"/>
</dbReference>
<dbReference type="Gene3D" id="3.90.190.20">
    <property type="entry name" value="Mur ligase, C-terminal domain"/>
    <property type="match status" value="1"/>
</dbReference>
<feature type="binding site" evidence="10">
    <location>
        <begin position="109"/>
        <end position="115"/>
    </location>
    <ligand>
        <name>ATP</name>
        <dbReference type="ChEBI" id="CHEBI:30616"/>
    </ligand>
</feature>
<dbReference type="EMBL" id="JXKM01000003">
    <property type="protein sequence ID" value="OJG36459.1"/>
    <property type="molecule type" value="Genomic_DNA"/>
</dbReference>
<dbReference type="GO" id="GO:0009252">
    <property type="term" value="P:peptidoglycan biosynthetic process"/>
    <property type="evidence" value="ECO:0007669"/>
    <property type="project" value="UniProtKB-UniRule"/>
</dbReference>
<proteinExistence type="inferred from homology"/>
<dbReference type="GO" id="GO:0051301">
    <property type="term" value="P:cell division"/>
    <property type="evidence" value="ECO:0007669"/>
    <property type="project" value="UniProtKB-KW"/>
</dbReference>
<dbReference type="Gene3D" id="3.40.1390.10">
    <property type="entry name" value="MurE/MurF, N-terminal domain"/>
    <property type="match status" value="1"/>
</dbReference>
<feature type="domain" description="Mur ligase N-terminal catalytic" evidence="12">
    <location>
        <begin position="24"/>
        <end position="94"/>
    </location>
</feature>
<keyword evidence="6 10" id="KW-0133">Cell shape</keyword>
<evidence type="ECO:0000256" key="10">
    <source>
        <dbReference type="HAMAP-Rule" id="MF_02019"/>
    </source>
</evidence>
<dbReference type="InterPro" id="IPR000713">
    <property type="entry name" value="Mur_ligase_N"/>
</dbReference>
<feature type="domain" description="Mur ligase C-terminal" evidence="13">
    <location>
        <begin position="311"/>
        <end position="437"/>
    </location>
</feature>
<dbReference type="InterPro" id="IPR036615">
    <property type="entry name" value="Mur_ligase_C_dom_sf"/>
</dbReference>
<comment type="function">
    <text evidence="10 11">Involved in cell wall formation. Catalyzes the final step in the synthesis of UDP-N-acetylmuramoyl-pentapeptide, the precursor of murein.</text>
</comment>
<dbReference type="InterPro" id="IPR036565">
    <property type="entry name" value="Mur-like_cat_sf"/>
</dbReference>
<evidence type="ECO:0000256" key="2">
    <source>
        <dbReference type="ARBA" id="ARBA00022598"/>
    </source>
</evidence>
<organism evidence="15 16">
    <name type="scientific">Enterococcus devriesei</name>
    <dbReference type="NCBI Taxonomy" id="319970"/>
    <lineage>
        <taxon>Bacteria</taxon>
        <taxon>Bacillati</taxon>
        <taxon>Bacillota</taxon>
        <taxon>Bacilli</taxon>
        <taxon>Lactobacillales</taxon>
        <taxon>Enterococcaceae</taxon>
        <taxon>Enterococcus</taxon>
    </lineage>
</organism>
<dbReference type="SUPFAM" id="SSF53623">
    <property type="entry name" value="MurD-like peptide ligases, catalytic domain"/>
    <property type="match status" value="1"/>
</dbReference>
<comment type="subcellular location">
    <subcellularLocation>
        <location evidence="10 11">Cytoplasm</location>
    </subcellularLocation>
</comment>
<dbReference type="SUPFAM" id="SSF63418">
    <property type="entry name" value="MurE/MurF N-terminal domain"/>
    <property type="match status" value="1"/>
</dbReference>
<dbReference type="PANTHER" id="PTHR43024:SF1">
    <property type="entry name" value="UDP-N-ACETYLMURAMOYL-TRIPEPTIDE--D-ALANYL-D-ALANINE LIGASE"/>
    <property type="match status" value="1"/>
</dbReference>
<dbReference type="STRING" id="319970.RV00_GL001818"/>
<keyword evidence="7 10" id="KW-0573">Peptidoglycan synthesis</keyword>
<dbReference type="GO" id="GO:0008360">
    <property type="term" value="P:regulation of cell shape"/>
    <property type="evidence" value="ECO:0007669"/>
    <property type="project" value="UniProtKB-KW"/>
</dbReference>
<dbReference type="RefSeq" id="WP_071861689.1">
    <property type="nucleotide sequence ID" value="NZ_JBHLVS010000031.1"/>
</dbReference>
<dbReference type="GO" id="GO:0005524">
    <property type="term" value="F:ATP binding"/>
    <property type="evidence" value="ECO:0007669"/>
    <property type="project" value="UniProtKB-UniRule"/>
</dbReference>
<dbReference type="GO" id="GO:0071555">
    <property type="term" value="P:cell wall organization"/>
    <property type="evidence" value="ECO:0007669"/>
    <property type="project" value="UniProtKB-KW"/>
</dbReference>
<keyword evidence="16" id="KW-1185">Reference proteome</keyword>
<evidence type="ECO:0000313" key="15">
    <source>
        <dbReference type="EMBL" id="OJG36459.1"/>
    </source>
</evidence>
<dbReference type="InterPro" id="IPR051046">
    <property type="entry name" value="MurCDEF_CellWall_CoF430Synth"/>
</dbReference>
<dbReference type="InterPro" id="IPR005863">
    <property type="entry name" value="UDP-N-AcMur_synth"/>
</dbReference>
<dbReference type="AlphaFoldDB" id="A0A1L8SWL6"/>